<sequence length="105" mass="11194">MSDAERAAALAACEQLLAAAKTLTGVDIVATGMPRREMGRLKRGVPRPVFAAVALVARRLSLSPTILAEAMISTCTASRITSEAWWAERGGWPVSACWSKNSPRP</sequence>
<reference evidence="1" key="1">
    <citation type="submission" date="2018-11" db="EMBL/GenBank/DDBJ databases">
        <authorList>
            <person name="Onetto C."/>
        </authorList>
    </citation>
    <scope>NUCLEOTIDE SEQUENCE [LARGE SCALE GENOMIC DNA]</scope>
</reference>
<dbReference type="AlphaFoldDB" id="A0A564WIU3"/>
<dbReference type="EMBL" id="UXAT02000053">
    <property type="protein sequence ID" value="VUX47878.1"/>
    <property type="molecule type" value="Genomic_DNA"/>
</dbReference>
<dbReference type="Proteomes" id="UP000326641">
    <property type="component" value="Unassembled WGS sequence"/>
</dbReference>
<keyword evidence="2" id="KW-1185">Reference proteome</keyword>
<name>A0A564WIU3_9PROT</name>
<organism evidence="1 2">
    <name type="scientific">Candidatus Defluviicoccus seviourii</name>
    <dbReference type="NCBI Taxonomy" id="2565273"/>
    <lineage>
        <taxon>Bacteria</taxon>
        <taxon>Pseudomonadati</taxon>
        <taxon>Pseudomonadota</taxon>
        <taxon>Alphaproteobacteria</taxon>
        <taxon>Rhodospirillales</taxon>
        <taxon>Rhodospirillaceae</taxon>
        <taxon>Defluviicoccus</taxon>
    </lineage>
</organism>
<comment type="caution">
    <text evidence="1">The sequence shown here is derived from an EMBL/GenBank/DDBJ whole genome shotgun (WGS) entry which is preliminary data.</text>
</comment>
<evidence type="ECO:0000313" key="2">
    <source>
        <dbReference type="Proteomes" id="UP000326641"/>
    </source>
</evidence>
<gene>
    <name evidence="1" type="ORF">DF3PA_80038</name>
</gene>
<proteinExistence type="predicted"/>
<accession>A0A564WIU3</accession>
<evidence type="ECO:0000313" key="1">
    <source>
        <dbReference type="EMBL" id="VUX47878.1"/>
    </source>
</evidence>
<protein>
    <submittedName>
        <fullName evidence="1">Uncharacterized protein</fullName>
    </submittedName>
</protein>